<keyword evidence="2 8" id="KW-0813">Transport</keyword>
<comment type="similarity">
    <text evidence="8">Belongs to the binding-protein-dependent transport system permease family.</text>
</comment>
<comment type="subcellular location">
    <subcellularLocation>
        <location evidence="1 8">Cell membrane</location>
        <topology evidence="1 8">Multi-pass membrane protein</topology>
    </subcellularLocation>
</comment>
<comment type="caution">
    <text evidence="10">The sequence shown here is derived from an EMBL/GenBank/DDBJ whole genome shotgun (WGS) entry which is preliminary data.</text>
</comment>
<keyword evidence="3" id="KW-1003">Cell membrane</keyword>
<dbReference type="InterPro" id="IPR043429">
    <property type="entry name" value="ArtM/GltK/GlnP/TcyL/YhdX-like"/>
</dbReference>
<keyword evidence="6 8" id="KW-1133">Transmembrane helix</keyword>
<feature type="transmembrane region" description="Helical" evidence="8">
    <location>
        <begin position="46"/>
        <end position="68"/>
    </location>
</feature>
<feature type="transmembrane region" description="Helical" evidence="8">
    <location>
        <begin position="181"/>
        <end position="203"/>
    </location>
</feature>
<feature type="transmembrane region" description="Helical" evidence="8">
    <location>
        <begin position="12"/>
        <end position="34"/>
    </location>
</feature>
<evidence type="ECO:0000313" key="10">
    <source>
        <dbReference type="EMBL" id="MFC4076830.1"/>
    </source>
</evidence>
<dbReference type="RefSeq" id="WP_380704126.1">
    <property type="nucleotide sequence ID" value="NZ_JBHSAP010000009.1"/>
</dbReference>
<sequence length="212" mass="23751">MDIFKTLLPGAVVTIQLTVFSALLALALSFLGGLGRLSKVRPVRWVSGFTIEFFRGTSLLVQLFWLYFALPLVGIRLPTGLVGILALGINYGAYGAEVVRGAIQSIPKGQHEAGIALNMTPFQRMRYIILPQAFRTMIPSFGNLMIELLKGTALVALITIPDMTYEAYTLRNSMEEYTFQIFGILLLLYFLIGYPLTLFMRWLERKFSVGRV</sequence>
<feature type="transmembrane region" description="Helical" evidence="8">
    <location>
        <begin position="74"/>
        <end position="94"/>
    </location>
</feature>
<evidence type="ECO:0000256" key="7">
    <source>
        <dbReference type="ARBA" id="ARBA00023136"/>
    </source>
</evidence>
<dbReference type="InterPro" id="IPR014342">
    <property type="entry name" value="Ectoine_EhuC"/>
</dbReference>
<evidence type="ECO:0000256" key="1">
    <source>
        <dbReference type="ARBA" id="ARBA00004651"/>
    </source>
</evidence>
<dbReference type="InterPro" id="IPR035906">
    <property type="entry name" value="MetI-like_sf"/>
</dbReference>
<dbReference type="CDD" id="cd06261">
    <property type="entry name" value="TM_PBP2"/>
    <property type="match status" value="1"/>
</dbReference>
<accession>A0ABV8JER4</accession>
<dbReference type="InterPro" id="IPR000515">
    <property type="entry name" value="MetI-like"/>
</dbReference>
<feature type="transmembrane region" description="Helical" evidence="8">
    <location>
        <begin position="141"/>
        <end position="161"/>
    </location>
</feature>
<keyword evidence="11" id="KW-1185">Reference proteome</keyword>
<dbReference type="PROSITE" id="PS50928">
    <property type="entry name" value="ABC_TM1"/>
    <property type="match status" value="1"/>
</dbReference>
<proteinExistence type="inferred from homology"/>
<keyword evidence="4 8" id="KW-0812">Transmembrane</keyword>
<gene>
    <name evidence="10" type="primary">ehuC</name>
    <name evidence="10" type="ORF">ACFOUO_08400</name>
</gene>
<evidence type="ECO:0000256" key="2">
    <source>
        <dbReference type="ARBA" id="ARBA00022448"/>
    </source>
</evidence>
<protein>
    <submittedName>
        <fullName evidence="10">Ectoine/hydroxyectoine ABC transporter permease subunit EhuC</fullName>
    </submittedName>
</protein>
<reference evidence="11" key="1">
    <citation type="journal article" date="2019" name="Int. J. Syst. Evol. Microbiol.">
        <title>The Global Catalogue of Microorganisms (GCM) 10K type strain sequencing project: providing services to taxonomists for standard genome sequencing and annotation.</title>
        <authorList>
            <consortium name="The Broad Institute Genomics Platform"/>
            <consortium name="The Broad Institute Genome Sequencing Center for Infectious Disease"/>
            <person name="Wu L."/>
            <person name="Ma J."/>
        </authorList>
    </citation>
    <scope>NUCLEOTIDE SEQUENCE [LARGE SCALE GENOMIC DNA]</scope>
    <source>
        <strain evidence="11">IBRC-M 10813</strain>
    </source>
</reference>
<evidence type="ECO:0000313" key="11">
    <source>
        <dbReference type="Proteomes" id="UP001595843"/>
    </source>
</evidence>
<dbReference type="Pfam" id="PF00528">
    <property type="entry name" value="BPD_transp_1"/>
    <property type="match status" value="1"/>
</dbReference>
<dbReference type="EMBL" id="JBHSAP010000009">
    <property type="protein sequence ID" value="MFC4076830.1"/>
    <property type="molecule type" value="Genomic_DNA"/>
</dbReference>
<evidence type="ECO:0000256" key="3">
    <source>
        <dbReference type="ARBA" id="ARBA00022475"/>
    </source>
</evidence>
<dbReference type="PANTHER" id="PTHR30614:SF0">
    <property type="entry name" value="L-CYSTINE TRANSPORT SYSTEM PERMEASE PROTEIN TCYL"/>
    <property type="match status" value="1"/>
</dbReference>
<organism evidence="10 11">
    <name type="scientific">Salinithrix halophila</name>
    <dbReference type="NCBI Taxonomy" id="1485204"/>
    <lineage>
        <taxon>Bacteria</taxon>
        <taxon>Bacillati</taxon>
        <taxon>Bacillota</taxon>
        <taxon>Bacilli</taxon>
        <taxon>Bacillales</taxon>
        <taxon>Thermoactinomycetaceae</taxon>
        <taxon>Salinithrix</taxon>
    </lineage>
</organism>
<evidence type="ECO:0000256" key="6">
    <source>
        <dbReference type="ARBA" id="ARBA00022989"/>
    </source>
</evidence>
<evidence type="ECO:0000256" key="4">
    <source>
        <dbReference type="ARBA" id="ARBA00022692"/>
    </source>
</evidence>
<evidence type="ECO:0000256" key="5">
    <source>
        <dbReference type="ARBA" id="ARBA00022970"/>
    </source>
</evidence>
<evidence type="ECO:0000256" key="8">
    <source>
        <dbReference type="RuleBase" id="RU363032"/>
    </source>
</evidence>
<dbReference type="NCBIfam" id="TIGR03004">
    <property type="entry name" value="ectoine_ehuC"/>
    <property type="match status" value="1"/>
</dbReference>
<dbReference type="Gene3D" id="1.10.3720.10">
    <property type="entry name" value="MetI-like"/>
    <property type="match status" value="1"/>
</dbReference>
<evidence type="ECO:0000259" key="9">
    <source>
        <dbReference type="PROSITE" id="PS50928"/>
    </source>
</evidence>
<dbReference type="InterPro" id="IPR010065">
    <property type="entry name" value="AA_ABC_transptr_permease_3TM"/>
</dbReference>
<dbReference type="PANTHER" id="PTHR30614">
    <property type="entry name" value="MEMBRANE COMPONENT OF AMINO ACID ABC TRANSPORTER"/>
    <property type="match status" value="1"/>
</dbReference>
<dbReference type="Proteomes" id="UP001595843">
    <property type="component" value="Unassembled WGS sequence"/>
</dbReference>
<dbReference type="NCBIfam" id="TIGR01726">
    <property type="entry name" value="HEQRo_perm_3TM"/>
    <property type="match status" value="1"/>
</dbReference>
<name>A0ABV8JER4_9BACL</name>
<keyword evidence="5" id="KW-0029">Amino-acid transport</keyword>
<dbReference type="SUPFAM" id="SSF161098">
    <property type="entry name" value="MetI-like"/>
    <property type="match status" value="1"/>
</dbReference>
<keyword evidence="7 8" id="KW-0472">Membrane</keyword>
<feature type="domain" description="ABC transmembrane type-1" evidence="9">
    <location>
        <begin position="11"/>
        <end position="200"/>
    </location>
</feature>